<comment type="caution">
    <text evidence="2">The sequence shown here is derived from an EMBL/GenBank/DDBJ whole genome shotgun (WGS) entry which is preliminary data.</text>
</comment>
<feature type="transmembrane region" description="Helical" evidence="1">
    <location>
        <begin position="138"/>
        <end position="163"/>
    </location>
</feature>
<keyword evidence="1" id="KW-0812">Transmembrane</keyword>
<evidence type="ECO:0000256" key="1">
    <source>
        <dbReference type="SAM" id="Phobius"/>
    </source>
</evidence>
<evidence type="ECO:0000313" key="3">
    <source>
        <dbReference type="Proteomes" id="UP001138989"/>
    </source>
</evidence>
<keyword evidence="3" id="KW-1185">Reference proteome</keyword>
<evidence type="ECO:0000313" key="2">
    <source>
        <dbReference type="EMBL" id="MCD1606790.1"/>
    </source>
</evidence>
<protein>
    <submittedName>
        <fullName evidence="2">Uncharacterized protein</fullName>
    </submittedName>
</protein>
<keyword evidence="1" id="KW-0472">Membrane</keyword>
<accession>A0A9X1SMJ0</accession>
<feature type="transmembrane region" description="Helical" evidence="1">
    <location>
        <begin position="101"/>
        <end position="126"/>
    </location>
</feature>
<sequence length="191" mass="20480">MPEIPPIARSDTAVESALTLALRKKIWQEATAKIPTPLHAAGDYVAACYGVRRNSERVRLRLIVGGSAMPLPLAATIAMLLRSSRVVAPLLNRVAHRVLLVMTVAALAVVPGRMVITLASVLLVAFLSNHRRWSMAGIAGTVVLVMATWIGVVPILSIITAVMRPVITVAGVLMHGTAAQQEHPEKQHEKT</sequence>
<reference evidence="2" key="1">
    <citation type="submission" date="2021-08" db="EMBL/GenBank/DDBJ databases">
        <title>Isolation and characterization of neutrophilic mixotrophic iron-oxidizing bacteria from deep-sea hydrothermal vents.</title>
        <authorList>
            <person name="He Y."/>
        </authorList>
    </citation>
    <scope>NUCLEOTIDE SEQUENCE</scope>
    <source>
        <strain evidence="2">IOP_13</strain>
    </source>
</reference>
<dbReference type="Proteomes" id="UP001138989">
    <property type="component" value="Unassembled WGS sequence"/>
</dbReference>
<dbReference type="AlphaFoldDB" id="A0A9X1SMJ0"/>
<gene>
    <name evidence="2" type="ORF">K7H17_02800</name>
</gene>
<dbReference type="EMBL" id="JAINWF010000002">
    <property type="protein sequence ID" value="MCD1606790.1"/>
    <property type="molecule type" value="Genomic_DNA"/>
</dbReference>
<proteinExistence type="predicted"/>
<feature type="transmembrane region" description="Helical" evidence="1">
    <location>
        <begin position="62"/>
        <end position="81"/>
    </location>
</feature>
<organism evidence="2 3">
    <name type="scientific">Stutzerimonas kunmingensis</name>
    <dbReference type="NCBI Taxonomy" id="1211807"/>
    <lineage>
        <taxon>Bacteria</taxon>
        <taxon>Pseudomonadati</taxon>
        <taxon>Pseudomonadota</taxon>
        <taxon>Gammaproteobacteria</taxon>
        <taxon>Pseudomonadales</taxon>
        <taxon>Pseudomonadaceae</taxon>
        <taxon>Stutzerimonas</taxon>
    </lineage>
</organism>
<keyword evidence="1" id="KW-1133">Transmembrane helix</keyword>
<dbReference type="RefSeq" id="WP_102831909.1">
    <property type="nucleotide sequence ID" value="NZ_DALYUS010000002.1"/>
</dbReference>
<name>A0A9X1SMJ0_9GAMM</name>